<gene>
    <name evidence="6" type="ORF">TrST_g4178</name>
</gene>
<evidence type="ECO:0000313" key="7">
    <source>
        <dbReference type="Proteomes" id="UP001165085"/>
    </source>
</evidence>
<name>A0A9W7ACL9_9STRA</name>
<dbReference type="InterPro" id="IPR018936">
    <property type="entry name" value="PI3/4_kinase_CS"/>
</dbReference>
<dbReference type="Gene3D" id="1.10.1070.11">
    <property type="entry name" value="Phosphatidylinositol 3-/4-kinase, catalytic domain"/>
    <property type="match status" value="1"/>
</dbReference>
<proteinExistence type="predicted"/>
<feature type="domain" description="PI3K/PI4K catalytic" evidence="5">
    <location>
        <begin position="372"/>
        <end position="644"/>
    </location>
</feature>
<dbReference type="InterPro" id="IPR011009">
    <property type="entry name" value="Kinase-like_dom_sf"/>
</dbReference>
<evidence type="ECO:0000259" key="5">
    <source>
        <dbReference type="PROSITE" id="PS50290"/>
    </source>
</evidence>
<sequence length="660" mass="74149">MLPQIPLHHVLSLTLIITNLLHHLPFIVFPEMAQPLPVEVQNVDLTTLPLNHLQQYLYLSCSSLPHLPSRRLLLLSTLDTLIPPLLPHPLPPSLLPPLLTLLTPYSPSTLSLLLTSSSTHPFTHGIPLCWSLESLLGPLYISLLSSSSRLIFLTSDPNVADKIGHWNEKKKELYKILESVEMATAYFPENIRTSYMGERRRFIETSSSMNLISYLCEICGVLQRDKSLLYTEVKSLNERIRRYTISGGNVGFEEVGEGFGGGEEGGEERTVDGQYAPVVPVKNGRDERLKRLIRIVPEGCRVLNSRERRPWMCMMEVIDYQDVPEEGRLIKETSYPPTPTLNPPLPSSPPPSPPPIPPPPPSPPNPLLDSLFGPSHTSLLSRTQTPHSHLPGWSLQPYIIKSGEDVRLETLIMSLLKIFSKKFSEIINGPQITTYEINSCGVNKGVIECVLDSISLSELKKNYIFRSRIHTLKNLYTTLLLESKNKFFKSLVGYSLACYVLQIKDRHNGNILLTRSGELVHIDFGYVLGKVPKMGRIPIFSERAPFKLTREMWDVIGGWSGGGGEFCRMFEEGLAKLAEAREEICAVLEAGLIAIAEQGDGVQARKEAKVIVDGVRRRLTIREDGRERKEFVANLVSIAINDYRTSTYDWLQKNMNGYEA</sequence>
<organism evidence="6 7">
    <name type="scientific">Triparma strigata</name>
    <dbReference type="NCBI Taxonomy" id="1606541"/>
    <lineage>
        <taxon>Eukaryota</taxon>
        <taxon>Sar</taxon>
        <taxon>Stramenopiles</taxon>
        <taxon>Ochrophyta</taxon>
        <taxon>Bolidophyceae</taxon>
        <taxon>Parmales</taxon>
        <taxon>Triparmaceae</taxon>
        <taxon>Triparma</taxon>
    </lineage>
</organism>
<dbReference type="PROSITE" id="PS50290">
    <property type="entry name" value="PI3_4_KINASE_3"/>
    <property type="match status" value="1"/>
</dbReference>
<evidence type="ECO:0000313" key="6">
    <source>
        <dbReference type="EMBL" id="GMH67946.1"/>
    </source>
</evidence>
<dbReference type="PANTHER" id="PTHR10048">
    <property type="entry name" value="PHOSPHATIDYLINOSITOL KINASE"/>
    <property type="match status" value="1"/>
</dbReference>
<dbReference type="InterPro" id="IPR015433">
    <property type="entry name" value="PI3/4_kinase"/>
</dbReference>
<feature type="compositionally biased region" description="Pro residues" evidence="3">
    <location>
        <begin position="336"/>
        <end position="366"/>
    </location>
</feature>
<comment type="caution">
    <text evidence="6">The sequence shown here is derived from an EMBL/GenBank/DDBJ whole genome shotgun (WGS) entry which is preliminary data.</text>
</comment>
<dbReference type="InterPro" id="IPR000403">
    <property type="entry name" value="PI3/4_kinase_cat_dom"/>
</dbReference>
<feature type="signal peptide" evidence="4">
    <location>
        <begin position="1"/>
        <end position="23"/>
    </location>
</feature>
<dbReference type="SUPFAM" id="SSF56112">
    <property type="entry name" value="Protein kinase-like (PK-like)"/>
    <property type="match status" value="1"/>
</dbReference>
<feature type="chain" id="PRO_5040958365" description="PI3K/PI4K catalytic domain-containing protein" evidence="4">
    <location>
        <begin position="24"/>
        <end position="660"/>
    </location>
</feature>
<feature type="region of interest" description="Disordered" evidence="3">
    <location>
        <begin position="331"/>
        <end position="373"/>
    </location>
</feature>
<evidence type="ECO:0000256" key="4">
    <source>
        <dbReference type="SAM" id="SignalP"/>
    </source>
</evidence>
<protein>
    <recommendedName>
        <fullName evidence="5">PI3K/PI4K catalytic domain-containing protein</fullName>
    </recommendedName>
</protein>
<dbReference type="GO" id="GO:0004430">
    <property type="term" value="F:1-phosphatidylinositol 4-kinase activity"/>
    <property type="evidence" value="ECO:0007669"/>
    <property type="project" value="TreeGrafter"/>
</dbReference>
<evidence type="ECO:0000256" key="1">
    <source>
        <dbReference type="ARBA" id="ARBA00022679"/>
    </source>
</evidence>
<dbReference type="AlphaFoldDB" id="A0A9W7ACL9"/>
<dbReference type="InterPro" id="IPR036940">
    <property type="entry name" value="PI3/4_kinase_cat_sf"/>
</dbReference>
<reference evidence="7" key="1">
    <citation type="journal article" date="2023" name="Commun. Biol.">
        <title>Genome analysis of Parmales, the sister group of diatoms, reveals the evolutionary specialization of diatoms from phago-mixotrophs to photoautotrophs.</title>
        <authorList>
            <person name="Ban H."/>
            <person name="Sato S."/>
            <person name="Yoshikawa S."/>
            <person name="Yamada K."/>
            <person name="Nakamura Y."/>
            <person name="Ichinomiya M."/>
            <person name="Sato N."/>
            <person name="Blanc-Mathieu R."/>
            <person name="Endo H."/>
            <person name="Kuwata A."/>
            <person name="Ogata H."/>
        </authorList>
    </citation>
    <scope>NUCLEOTIDE SEQUENCE [LARGE SCALE GENOMIC DNA]</scope>
    <source>
        <strain evidence="7">NIES 3701</strain>
    </source>
</reference>
<dbReference type="GO" id="GO:0005737">
    <property type="term" value="C:cytoplasm"/>
    <property type="evidence" value="ECO:0007669"/>
    <property type="project" value="TreeGrafter"/>
</dbReference>
<keyword evidence="1" id="KW-0808">Transferase</keyword>
<keyword evidence="7" id="KW-1185">Reference proteome</keyword>
<dbReference type="PROSITE" id="PS00916">
    <property type="entry name" value="PI3_4_KINASE_2"/>
    <property type="match status" value="1"/>
</dbReference>
<evidence type="ECO:0000256" key="2">
    <source>
        <dbReference type="ARBA" id="ARBA00022777"/>
    </source>
</evidence>
<dbReference type="PANTHER" id="PTHR10048:SF22">
    <property type="entry name" value="PHOSPHATIDYLINOSITOL 4-KINASE BETA"/>
    <property type="match status" value="1"/>
</dbReference>
<dbReference type="GO" id="GO:0048015">
    <property type="term" value="P:phosphatidylinositol-mediated signaling"/>
    <property type="evidence" value="ECO:0007669"/>
    <property type="project" value="TreeGrafter"/>
</dbReference>
<dbReference type="SMART" id="SM00146">
    <property type="entry name" value="PI3Kc"/>
    <property type="match status" value="1"/>
</dbReference>
<accession>A0A9W7ACL9</accession>
<keyword evidence="4" id="KW-0732">Signal</keyword>
<dbReference type="GO" id="GO:0046854">
    <property type="term" value="P:phosphatidylinositol phosphate biosynthetic process"/>
    <property type="evidence" value="ECO:0007669"/>
    <property type="project" value="InterPro"/>
</dbReference>
<dbReference type="EMBL" id="BRXY01000121">
    <property type="protein sequence ID" value="GMH67946.1"/>
    <property type="molecule type" value="Genomic_DNA"/>
</dbReference>
<dbReference type="Gene3D" id="3.30.1010.10">
    <property type="entry name" value="Phosphatidylinositol 3-kinase Catalytic Subunit, Chain A, domain 4"/>
    <property type="match status" value="1"/>
</dbReference>
<evidence type="ECO:0000256" key="3">
    <source>
        <dbReference type="SAM" id="MobiDB-lite"/>
    </source>
</evidence>
<dbReference type="Pfam" id="PF00454">
    <property type="entry name" value="PI3_PI4_kinase"/>
    <property type="match status" value="1"/>
</dbReference>
<dbReference type="Proteomes" id="UP001165085">
    <property type="component" value="Unassembled WGS sequence"/>
</dbReference>
<keyword evidence="2" id="KW-0418">Kinase</keyword>
<dbReference type="OrthoDB" id="10264149at2759"/>
<dbReference type="GO" id="GO:0016020">
    <property type="term" value="C:membrane"/>
    <property type="evidence" value="ECO:0007669"/>
    <property type="project" value="TreeGrafter"/>
</dbReference>